<feature type="domain" description="ImpA N-terminal" evidence="1">
    <location>
        <begin position="8"/>
        <end position="134"/>
    </location>
</feature>
<dbReference type="Proteomes" id="UP000184932">
    <property type="component" value="Unassembled WGS sequence"/>
</dbReference>
<organism evidence="2 3">
    <name type="scientific">Vannielia litorea</name>
    <dbReference type="NCBI Taxonomy" id="1217970"/>
    <lineage>
        <taxon>Bacteria</taxon>
        <taxon>Pseudomonadati</taxon>
        <taxon>Pseudomonadota</taxon>
        <taxon>Alphaproteobacteria</taxon>
        <taxon>Rhodobacterales</taxon>
        <taxon>Paracoccaceae</taxon>
        <taxon>Vannielia</taxon>
    </lineage>
</organism>
<accession>A0A1N6G145</accession>
<name>A0A1N6G145_9RHOB</name>
<keyword evidence="3" id="KW-1185">Reference proteome</keyword>
<dbReference type="InterPro" id="IPR017740">
    <property type="entry name" value="TssA-like"/>
</dbReference>
<dbReference type="RefSeq" id="WP_074256177.1">
    <property type="nucleotide sequence ID" value="NZ_FSRL01000001.1"/>
</dbReference>
<dbReference type="AlphaFoldDB" id="A0A1N6G145"/>
<dbReference type="EMBL" id="FSRL01000001">
    <property type="protein sequence ID" value="SIO01162.1"/>
    <property type="molecule type" value="Genomic_DNA"/>
</dbReference>
<dbReference type="InterPro" id="IPR010657">
    <property type="entry name" value="ImpA_N"/>
</dbReference>
<dbReference type="PANTHER" id="PTHR37951:SF1">
    <property type="entry name" value="TYPE VI SECRETION SYSTEM COMPONENT TSSA1"/>
    <property type="match status" value="1"/>
</dbReference>
<protein>
    <submittedName>
        <fullName evidence="2">Type VI secretion system protein ImpA</fullName>
    </submittedName>
</protein>
<gene>
    <name evidence="2" type="ORF">SAMN05444002_2116</name>
</gene>
<reference evidence="3" key="1">
    <citation type="submission" date="2016-11" db="EMBL/GenBank/DDBJ databases">
        <authorList>
            <person name="Varghese N."/>
            <person name="Submissions S."/>
        </authorList>
    </citation>
    <scope>NUCLEOTIDE SEQUENCE [LARGE SCALE GENOMIC DNA]</scope>
    <source>
        <strain evidence="3">DSM 29440</strain>
    </source>
</reference>
<dbReference type="Pfam" id="PF06812">
    <property type="entry name" value="ImpA_N"/>
    <property type="match status" value="1"/>
</dbReference>
<sequence length="457" mass="49329">MRYDNLFEPISADQPCGPDLLLEDDNDYIEYYFEALDRIPMRFIISSETGEVFDRKSIDIKAEVAAIDKLLERTRCLRLLSLEAQFQALAGRIVGFCECVQAIEGLLARFPEEVHPRIDEGDSTERRNALELLNEMSQVVMPLEHAPLIEDRRAGRFAFRDYELASGAKEPRGQERPVADSGAMLTALQSADNAAEVDKIYHALAGARAALDQIRTHCVTAPSGAFGPQFENVAEVLDAILRFFAEARPDLAGGDAEGAGDGTEGAEAAVAEAGEGATPDAAGGGTRVASGPPVMVGPVPNHATAKAALRAVEGYFAAIEPSAPSLLLIRQAQALIGKPLTDALDALLPSKAEEAIVDFGSEEGFMLSVGRLRELAMQEPPSDLPVIDTGEAEPVDCQNREQATALISAVEGFFRKTEPSSPVPILLFKAKTYLNRDFSSILSDLFQSAHKQSRETE</sequence>
<dbReference type="PANTHER" id="PTHR37951">
    <property type="entry name" value="CYTOPLASMIC PROTEIN-RELATED"/>
    <property type="match status" value="1"/>
</dbReference>
<proteinExistence type="predicted"/>
<evidence type="ECO:0000313" key="3">
    <source>
        <dbReference type="Proteomes" id="UP000184932"/>
    </source>
</evidence>
<dbReference type="STRING" id="1217970.SAMN05444002_2116"/>
<evidence type="ECO:0000313" key="2">
    <source>
        <dbReference type="EMBL" id="SIO01162.1"/>
    </source>
</evidence>
<evidence type="ECO:0000259" key="1">
    <source>
        <dbReference type="Pfam" id="PF06812"/>
    </source>
</evidence>